<sequence>MATHPNPEAEAEVERAYASALARLAQLQSNRAVTSLFETPGLAKPADLNALAIPEMLAWLRRAGYTPSFLAASGLRCVHVAGTKGKGSTCALVASILRQYKDRYPGGGGGGGGPVGLYTSPHVVSVRERIVLDGQPISKEKFARYVDEVWERLTQAAREEAAAKGGVVSEEELQGPGTKPFYFRFLTILAFHVFVREGVRSAVVECGIGGEYDATNVLPAEAVTAAVVTHLELDHVDMLGDTVEKIAWHKSGVFKPGVKAFTMRLEEGVDSEHMRALEVLRERAREKGATLVEVGWEEVEGWERVAGARLQGPFQIYNEALAVYAAREHLLRTGVKLDGVFGTDEWTLNDYPPEFVTGLREAALRGRCEVVKDNDGVEWHLDGAHTEDSLVGVGRWFARSSDDQLGPESVRVLVFNQQGRDPSGLLKALLAGAYIGDGAPPAFTHAIFTRNEEQKPMEGEDRDLSAQIKAEETLRQTVGQATQTMVHSSVQSAVEEVRDIAAQARKDGKSCKVLVTGSFHLVGPVLKTFGCFET</sequence>
<dbReference type="Proteomes" id="UP001303760">
    <property type="component" value="Unassembled WGS sequence"/>
</dbReference>
<keyword evidence="6" id="KW-0963">Cytoplasm</keyword>
<protein>
    <recommendedName>
        <fullName evidence="17">Folylpolyglutamate synthase</fullName>
        <ecNumber evidence="17">6.3.2.17</ecNumber>
    </recommendedName>
    <alternativeName>
        <fullName evidence="17">Folylpoly-gamma-glutamate synthetase</fullName>
    </alternativeName>
    <alternativeName>
        <fullName evidence="17">Tetrahydrofolylpolyglutamate synthase</fullName>
    </alternativeName>
</protein>
<evidence type="ECO:0000313" key="20">
    <source>
        <dbReference type="EMBL" id="KAK4241848.1"/>
    </source>
</evidence>
<dbReference type="SUPFAM" id="SSF53244">
    <property type="entry name" value="MurD-like peptide ligases, peptide-binding domain"/>
    <property type="match status" value="1"/>
</dbReference>
<dbReference type="InterPro" id="IPR023600">
    <property type="entry name" value="Folylpolyglutamate_synth_euk"/>
</dbReference>
<evidence type="ECO:0000256" key="11">
    <source>
        <dbReference type="ARBA" id="ARBA00022792"/>
    </source>
</evidence>
<comment type="subcellular location">
    <subcellularLocation>
        <location evidence="3">Cytoplasm</location>
    </subcellularLocation>
    <subcellularLocation>
        <location evidence="1">Mitochondrion inner membrane</location>
    </subcellularLocation>
    <subcellularLocation>
        <location evidence="2">Mitochondrion matrix</location>
    </subcellularLocation>
</comment>
<gene>
    <name evidence="20" type="ORF">C8A03DRAFT_40813</name>
</gene>
<feature type="binding site" evidence="19">
    <location>
        <position position="205"/>
    </location>
    <ligand>
        <name>Mg(2+)</name>
        <dbReference type="ChEBI" id="CHEBI:18420"/>
        <label>1</label>
    </ligand>
</feature>
<organism evidence="20 21">
    <name type="scientific">Achaetomium macrosporum</name>
    <dbReference type="NCBI Taxonomy" id="79813"/>
    <lineage>
        <taxon>Eukaryota</taxon>
        <taxon>Fungi</taxon>
        <taxon>Dikarya</taxon>
        <taxon>Ascomycota</taxon>
        <taxon>Pezizomycotina</taxon>
        <taxon>Sordariomycetes</taxon>
        <taxon>Sordariomycetidae</taxon>
        <taxon>Sordariales</taxon>
        <taxon>Chaetomiaceae</taxon>
        <taxon>Achaetomium</taxon>
    </lineage>
</organism>
<dbReference type="PANTHER" id="PTHR11136">
    <property type="entry name" value="FOLYLPOLYGLUTAMATE SYNTHASE-RELATED"/>
    <property type="match status" value="1"/>
</dbReference>
<dbReference type="PANTHER" id="PTHR11136:SF5">
    <property type="entry name" value="FOLYLPOLYGLUTAMATE SYNTHASE, MITOCHONDRIAL"/>
    <property type="match status" value="1"/>
</dbReference>
<evidence type="ECO:0000256" key="4">
    <source>
        <dbReference type="ARBA" id="ARBA00005150"/>
    </source>
</evidence>
<feature type="binding site" evidence="19">
    <location>
        <position position="235"/>
    </location>
    <ligand>
        <name>Mg(2+)</name>
        <dbReference type="ChEBI" id="CHEBI:18420"/>
        <label>1</label>
    </ligand>
</feature>
<dbReference type="Gene3D" id="3.40.1190.10">
    <property type="entry name" value="Mur-like, catalytic domain"/>
    <property type="match status" value="1"/>
</dbReference>
<comment type="similarity">
    <text evidence="5 17">Belongs to the folylpolyglutamate synthase family.</text>
</comment>
<dbReference type="InterPro" id="IPR001645">
    <property type="entry name" value="Folylpolyglutamate_synth"/>
</dbReference>
<dbReference type="SUPFAM" id="SSF53623">
    <property type="entry name" value="MurD-like peptide ligases, catalytic domain"/>
    <property type="match status" value="1"/>
</dbReference>
<dbReference type="GO" id="GO:0005829">
    <property type="term" value="C:cytosol"/>
    <property type="evidence" value="ECO:0007669"/>
    <property type="project" value="TreeGrafter"/>
</dbReference>
<comment type="catalytic activity">
    <reaction evidence="16 17">
        <text>(6S)-5,6,7,8-tetrahydrofolyl-(gamma-L-Glu)(n) + L-glutamate + ATP = (6S)-5,6,7,8-tetrahydrofolyl-(gamma-L-Glu)(n+1) + ADP + phosphate + H(+)</text>
        <dbReference type="Rhea" id="RHEA:10580"/>
        <dbReference type="Rhea" id="RHEA-COMP:14738"/>
        <dbReference type="Rhea" id="RHEA-COMP:14740"/>
        <dbReference type="ChEBI" id="CHEBI:15378"/>
        <dbReference type="ChEBI" id="CHEBI:29985"/>
        <dbReference type="ChEBI" id="CHEBI:30616"/>
        <dbReference type="ChEBI" id="CHEBI:43474"/>
        <dbReference type="ChEBI" id="CHEBI:141005"/>
        <dbReference type="ChEBI" id="CHEBI:456216"/>
        <dbReference type="EC" id="6.3.2.17"/>
    </reaction>
</comment>
<feature type="binding site" evidence="18">
    <location>
        <position position="382"/>
    </location>
    <ligand>
        <name>ATP</name>
        <dbReference type="ChEBI" id="CHEBI:30616"/>
    </ligand>
</feature>
<evidence type="ECO:0000256" key="1">
    <source>
        <dbReference type="ARBA" id="ARBA00004273"/>
    </source>
</evidence>
<dbReference type="PROSITE" id="PS01011">
    <property type="entry name" value="FOLYLPOLYGLU_SYNT_1"/>
    <property type="match status" value="1"/>
</dbReference>
<evidence type="ECO:0000256" key="3">
    <source>
        <dbReference type="ARBA" id="ARBA00004496"/>
    </source>
</evidence>
<accession>A0AAN7HG34</accession>
<evidence type="ECO:0000256" key="5">
    <source>
        <dbReference type="ARBA" id="ARBA00008276"/>
    </source>
</evidence>
<evidence type="ECO:0000256" key="10">
    <source>
        <dbReference type="ARBA" id="ARBA00022741"/>
    </source>
</evidence>
<keyword evidence="11" id="KW-0999">Mitochondrion inner membrane</keyword>
<dbReference type="NCBIfam" id="TIGR01499">
    <property type="entry name" value="folC"/>
    <property type="match status" value="1"/>
</dbReference>
<dbReference type="GO" id="GO:0004326">
    <property type="term" value="F:tetrahydrofolylpolyglutamate synthase activity"/>
    <property type="evidence" value="ECO:0007669"/>
    <property type="project" value="UniProtKB-EC"/>
</dbReference>
<evidence type="ECO:0000256" key="6">
    <source>
        <dbReference type="ARBA" id="ARBA00022490"/>
    </source>
</evidence>
<feature type="binding site" evidence="18">
    <location>
        <position position="367"/>
    </location>
    <ligand>
        <name>ATP</name>
        <dbReference type="ChEBI" id="CHEBI:30616"/>
    </ligand>
</feature>
<keyword evidence="21" id="KW-1185">Reference proteome</keyword>
<keyword evidence="15" id="KW-0472">Membrane</keyword>
<keyword evidence="14" id="KW-0496">Mitochondrion</keyword>
<dbReference type="GO" id="GO:0046872">
    <property type="term" value="F:metal ion binding"/>
    <property type="evidence" value="ECO:0007669"/>
    <property type="project" value="UniProtKB-KW"/>
</dbReference>
<evidence type="ECO:0000256" key="16">
    <source>
        <dbReference type="ARBA" id="ARBA00047493"/>
    </source>
</evidence>
<reference evidence="20" key="1">
    <citation type="journal article" date="2023" name="Mol. Phylogenet. Evol.">
        <title>Genome-scale phylogeny and comparative genomics of the fungal order Sordariales.</title>
        <authorList>
            <person name="Hensen N."/>
            <person name="Bonometti L."/>
            <person name="Westerberg I."/>
            <person name="Brannstrom I.O."/>
            <person name="Guillou S."/>
            <person name="Cros-Aarteil S."/>
            <person name="Calhoun S."/>
            <person name="Haridas S."/>
            <person name="Kuo A."/>
            <person name="Mondo S."/>
            <person name="Pangilinan J."/>
            <person name="Riley R."/>
            <person name="LaButti K."/>
            <person name="Andreopoulos B."/>
            <person name="Lipzen A."/>
            <person name="Chen C."/>
            <person name="Yan M."/>
            <person name="Daum C."/>
            <person name="Ng V."/>
            <person name="Clum A."/>
            <person name="Steindorff A."/>
            <person name="Ohm R.A."/>
            <person name="Martin F."/>
            <person name="Silar P."/>
            <person name="Natvig D.O."/>
            <person name="Lalanne C."/>
            <person name="Gautier V."/>
            <person name="Ament-Velasquez S.L."/>
            <person name="Kruys A."/>
            <person name="Hutchinson M.I."/>
            <person name="Powell A.J."/>
            <person name="Barry K."/>
            <person name="Miller A.N."/>
            <person name="Grigoriev I.V."/>
            <person name="Debuchy R."/>
            <person name="Gladieux P."/>
            <person name="Hiltunen Thoren M."/>
            <person name="Johannesson H."/>
        </authorList>
    </citation>
    <scope>NUCLEOTIDE SEQUENCE</scope>
    <source>
        <strain evidence="20">CBS 532.94</strain>
    </source>
</reference>
<evidence type="ECO:0000256" key="9">
    <source>
        <dbReference type="ARBA" id="ARBA00022723"/>
    </source>
</evidence>
<keyword evidence="7 17" id="KW-0554">One-carbon metabolism</keyword>
<dbReference type="PROSITE" id="PS01012">
    <property type="entry name" value="FOLYLPOLYGLU_SYNT_2"/>
    <property type="match status" value="1"/>
</dbReference>
<dbReference type="Gene3D" id="3.90.190.20">
    <property type="entry name" value="Mur ligase, C-terminal domain"/>
    <property type="match status" value="1"/>
</dbReference>
<comment type="caution">
    <text evidence="20">The sequence shown here is derived from an EMBL/GenBank/DDBJ whole genome shotgun (WGS) entry which is preliminary data.</text>
</comment>
<dbReference type="AlphaFoldDB" id="A0AAN7HG34"/>
<dbReference type="GO" id="GO:0005743">
    <property type="term" value="C:mitochondrial inner membrane"/>
    <property type="evidence" value="ECO:0007669"/>
    <property type="project" value="UniProtKB-SubCell"/>
</dbReference>
<evidence type="ECO:0000256" key="14">
    <source>
        <dbReference type="ARBA" id="ARBA00023128"/>
    </source>
</evidence>
<dbReference type="GO" id="GO:0005524">
    <property type="term" value="F:ATP binding"/>
    <property type="evidence" value="ECO:0007669"/>
    <property type="project" value="UniProtKB-KW"/>
</dbReference>
<evidence type="ECO:0000256" key="19">
    <source>
        <dbReference type="PIRSR" id="PIRSR038895-2"/>
    </source>
</evidence>
<name>A0AAN7HG34_9PEZI</name>
<feature type="binding site" evidence="19">
    <location>
        <position position="120"/>
    </location>
    <ligand>
        <name>Mg(2+)</name>
        <dbReference type="ChEBI" id="CHEBI:18420"/>
        <label>1</label>
    </ligand>
</feature>
<evidence type="ECO:0000256" key="13">
    <source>
        <dbReference type="ARBA" id="ARBA00022842"/>
    </source>
</evidence>
<evidence type="ECO:0000256" key="12">
    <source>
        <dbReference type="ARBA" id="ARBA00022840"/>
    </source>
</evidence>
<evidence type="ECO:0000313" key="21">
    <source>
        <dbReference type="Proteomes" id="UP001303760"/>
    </source>
</evidence>
<evidence type="ECO:0000256" key="2">
    <source>
        <dbReference type="ARBA" id="ARBA00004305"/>
    </source>
</evidence>
<dbReference type="InterPro" id="IPR018109">
    <property type="entry name" value="Folylpolyglutamate_synth_CS"/>
</dbReference>
<keyword evidence="8 17" id="KW-0436">Ligase</keyword>
<comment type="cofactor">
    <cofactor evidence="17">
        <name>a monovalent cation</name>
        <dbReference type="ChEBI" id="CHEBI:60242"/>
    </cofactor>
    <text evidence="17">A monovalent cation.</text>
</comment>
<proteinExistence type="inferred from homology"/>
<dbReference type="GO" id="GO:0005759">
    <property type="term" value="C:mitochondrial matrix"/>
    <property type="evidence" value="ECO:0007669"/>
    <property type="project" value="UniProtKB-SubCell"/>
</dbReference>
<dbReference type="InterPro" id="IPR036565">
    <property type="entry name" value="Mur-like_cat_sf"/>
</dbReference>
<dbReference type="InterPro" id="IPR036615">
    <property type="entry name" value="Mur_ligase_C_dom_sf"/>
</dbReference>
<comment type="pathway">
    <text evidence="4 17">Cofactor biosynthesis; tetrahydrofolylpolyglutamate biosynthesis.</text>
</comment>
<evidence type="ECO:0000256" key="18">
    <source>
        <dbReference type="PIRSR" id="PIRSR038895-1"/>
    </source>
</evidence>
<reference evidence="20" key="2">
    <citation type="submission" date="2023-05" db="EMBL/GenBank/DDBJ databases">
        <authorList>
            <consortium name="Lawrence Berkeley National Laboratory"/>
            <person name="Steindorff A."/>
            <person name="Hensen N."/>
            <person name="Bonometti L."/>
            <person name="Westerberg I."/>
            <person name="Brannstrom I.O."/>
            <person name="Guillou S."/>
            <person name="Cros-Aarteil S."/>
            <person name="Calhoun S."/>
            <person name="Haridas S."/>
            <person name="Kuo A."/>
            <person name="Mondo S."/>
            <person name="Pangilinan J."/>
            <person name="Riley R."/>
            <person name="Labutti K."/>
            <person name="Andreopoulos B."/>
            <person name="Lipzen A."/>
            <person name="Chen C."/>
            <person name="Yanf M."/>
            <person name="Daum C."/>
            <person name="Ng V."/>
            <person name="Clum A."/>
            <person name="Ohm R."/>
            <person name="Martin F."/>
            <person name="Silar P."/>
            <person name="Natvig D."/>
            <person name="Lalanne C."/>
            <person name="Gautier V."/>
            <person name="Ament-Velasquez S.L."/>
            <person name="Kruys A."/>
            <person name="Hutchinson M.I."/>
            <person name="Powell A.J."/>
            <person name="Barry K."/>
            <person name="Miller A.N."/>
            <person name="Grigoriev I.V."/>
            <person name="Debuchy R."/>
            <person name="Gladieux P."/>
            <person name="Thoren M.H."/>
            <person name="Johannesson H."/>
        </authorList>
    </citation>
    <scope>NUCLEOTIDE SEQUENCE</scope>
    <source>
        <strain evidence="20">CBS 532.94</strain>
    </source>
</reference>
<keyword evidence="9 19" id="KW-0479">Metal-binding</keyword>
<dbReference type="EC" id="6.3.2.17" evidence="17"/>
<evidence type="ECO:0000256" key="7">
    <source>
        <dbReference type="ARBA" id="ARBA00022563"/>
    </source>
</evidence>
<comment type="function">
    <text evidence="17">Catalyzes conversion of folates to polyglutamate derivatives allowing concentration of folate compounds in the cell and the intracellular retention of these cofactors, which are important substrates for most of the folate-dependent enzymes that are involved in one-carbon transfer reactions involved in purine, pyrimidine and amino acid synthesis.</text>
</comment>
<evidence type="ECO:0000256" key="17">
    <source>
        <dbReference type="PIRNR" id="PIRNR038895"/>
    </source>
</evidence>
<dbReference type="PIRSF" id="PIRSF038895">
    <property type="entry name" value="FPGS"/>
    <property type="match status" value="1"/>
</dbReference>
<dbReference type="EMBL" id="MU860016">
    <property type="protein sequence ID" value="KAK4241848.1"/>
    <property type="molecule type" value="Genomic_DNA"/>
</dbReference>
<keyword evidence="13 19" id="KW-0460">Magnesium</keyword>
<evidence type="ECO:0000256" key="15">
    <source>
        <dbReference type="ARBA" id="ARBA00023136"/>
    </source>
</evidence>
<keyword evidence="12 18" id="KW-0067">ATP-binding</keyword>
<keyword evidence="10 18" id="KW-0547">Nucleotide-binding</keyword>
<evidence type="ECO:0000256" key="8">
    <source>
        <dbReference type="ARBA" id="ARBA00022598"/>
    </source>
</evidence>
<dbReference type="GO" id="GO:0006730">
    <property type="term" value="P:one-carbon metabolic process"/>
    <property type="evidence" value="ECO:0007669"/>
    <property type="project" value="UniProtKB-KW"/>
</dbReference>